<reference evidence="1 2" key="1">
    <citation type="submission" date="2016-10" db="EMBL/GenBank/DDBJ databases">
        <authorList>
            <person name="de Groot N.N."/>
        </authorList>
    </citation>
    <scope>NUCLEOTIDE SEQUENCE [LARGE SCALE GENOMIC DNA]</scope>
    <source>
        <strain evidence="1 2">CGMCC 1.5058</strain>
    </source>
</reference>
<evidence type="ECO:0000313" key="1">
    <source>
        <dbReference type="EMBL" id="SDJ15487.1"/>
    </source>
</evidence>
<accession>A0A1G8REQ4</accession>
<dbReference type="Proteomes" id="UP000183255">
    <property type="component" value="Unassembled WGS sequence"/>
</dbReference>
<gene>
    <name evidence="1" type="ORF">SAMN05421804_10875</name>
</gene>
<dbReference type="EMBL" id="FNDZ01000008">
    <property type="protein sequence ID" value="SDJ15487.1"/>
    <property type="molecule type" value="Genomic_DNA"/>
</dbReference>
<name>A0A1G8REQ4_9CLOT</name>
<protein>
    <recommendedName>
        <fullName evidence="3">Abortive infection C-terminus</fullName>
    </recommendedName>
</protein>
<proteinExistence type="predicted"/>
<dbReference type="RefSeq" id="WP_031577233.1">
    <property type="nucleotide sequence ID" value="NZ_FNDZ01000008.1"/>
</dbReference>
<sequence>MQLSAKTLEKLRIIINGDNTADYRKGYELVSFFNHLGFNDVYAQGFPSRWAYTDEKLQQINGKPELDKCIRNTFAVVNYIGRIAELDNLIAEFNQYLAFDKWVVIRDNDTITFKRLDKVIVNSGKSATAEIKEDEFLKMPFDVNVDSLGLDSNVGEIIKLRLKEVETCIGGGASLASILLIGSIMEGILLGMATTYPQQFNRTSCAPKDKDTGKVRTFPNWTLNNYIDAASEVGLLKQDVKKFSHIVRDFRNYIHPYEQMSTNFFPDKHTALICFQVLKAAINQIGTFRKDQQGGHRQ</sequence>
<evidence type="ECO:0000313" key="2">
    <source>
        <dbReference type="Proteomes" id="UP000183255"/>
    </source>
</evidence>
<dbReference type="AlphaFoldDB" id="A0A1G8REQ4"/>
<organism evidence="1 2">
    <name type="scientific">Proteiniclasticum ruminis</name>
    <dbReference type="NCBI Taxonomy" id="398199"/>
    <lineage>
        <taxon>Bacteria</taxon>
        <taxon>Bacillati</taxon>
        <taxon>Bacillota</taxon>
        <taxon>Clostridia</taxon>
        <taxon>Eubacteriales</taxon>
        <taxon>Clostridiaceae</taxon>
        <taxon>Proteiniclasticum</taxon>
    </lineage>
</organism>
<evidence type="ECO:0008006" key="3">
    <source>
        <dbReference type="Google" id="ProtNLM"/>
    </source>
</evidence>